<reference evidence="4" key="2">
    <citation type="submission" date="2017-10" db="EMBL/GenBank/DDBJ databases">
        <title>Ladona fulva Genome sequencing and assembly.</title>
        <authorList>
            <person name="Murali S."/>
            <person name="Richards S."/>
            <person name="Bandaranaike D."/>
            <person name="Bellair M."/>
            <person name="Blankenburg K."/>
            <person name="Chao H."/>
            <person name="Dinh H."/>
            <person name="Doddapaneni H."/>
            <person name="Dugan-Rocha S."/>
            <person name="Elkadiri S."/>
            <person name="Gnanaolivu R."/>
            <person name="Hernandez B."/>
            <person name="Skinner E."/>
            <person name="Javaid M."/>
            <person name="Lee S."/>
            <person name="Li M."/>
            <person name="Ming W."/>
            <person name="Munidasa M."/>
            <person name="Muniz J."/>
            <person name="Nguyen L."/>
            <person name="Hughes D."/>
            <person name="Osuji N."/>
            <person name="Pu L.-L."/>
            <person name="Puazo M."/>
            <person name="Qu C."/>
            <person name="Quiroz J."/>
            <person name="Raj R."/>
            <person name="Weissenberger G."/>
            <person name="Xin Y."/>
            <person name="Zou X."/>
            <person name="Han Y."/>
            <person name="Worley K."/>
            <person name="Muzny D."/>
            <person name="Gibbs R."/>
        </authorList>
    </citation>
    <scope>NUCLEOTIDE SEQUENCE</scope>
    <source>
        <strain evidence="4">Sampled in the wild</strain>
    </source>
</reference>
<keyword evidence="1" id="KW-0547">Nucleotide-binding</keyword>
<keyword evidence="5" id="KW-1185">Reference proteome</keyword>
<evidence type="ECO:0000256" key="1">
    <source>
        <dbReference type="ARBA" id="ARBA00022741"/>
    </source>
</evidence>
<comment type="caution">
    <text evidence="4">The sequence shown here is derived from an EMBL/GenBank/DDBJ whole genome shotgun (WGS) entry which is preliminary data.</text>
</comment>
<feature type="domain" description="Spastin/Vps4 C-terminal" evidence="3">
    <location>
        <begin position="40"/>
        <end position="66"/>
    </location>
</feature>
<dbReference type="GO" id="GO:0005524">
    <property type="term" value="F:ATP binding"/>
    <property type="evidence" value="ECO:0007669"/>
    <property type="project" value="UniProtKB-KW"/>
</dbReference>
<dbReference type="Gene3D" id="1.10.8.60">
    <property type="match status" value="1"/>
</dbReference>
<name>A0A8K0NZC3_LADFU</name>
<accession>A0A8K0NZC3</accession>
<sequence>MSGADMQAVCSGAMMKAIEREVRKAETLGEDSDVTGGGLQITLDDFKKSLVGVKPSISEEELLHFKRLRVKFEK</sequence>
<gene>
    <name evidence="4" type="ORF">J437_LFUL004245</name>
</gene>
<evidence type="ECO:0000313" key="4">
    <source>
        <dbReference type="EMBL" id="KAG8225424.1"/>
    </source>
</evidence>
<evidence type="ECO:0000256" key="2">
    <source>
        <dbReference type="ARBA" id="ARBA00022840"/>
    </source>
</evidence>
<evidence type="ECO:0000313" key="5">
    <source>
        <dbReference type="Proteomes" id="UP000792457"/>
    </source>
</evidence>
<dbReference type="EMBL" id="KZ308237">
    <property type="protein sequence ID" value="KAG8225424.1"/>
    <property type="molecule type" value="Genomic_DNA"/>
</dbReference>
<dbReference type="Proteomes" id="UP000792457">
    <property type="component" value="Unassembled WGS sequence"/>
</dbReference>
<protein>
    <recommendedName>
        <fullName evidence="3">Spastin/Vps4 C-terminal domain-containing protein</fullName>
    </recommendedName>
</protein>
<reference evidence="4" key="1">
    <citation type="submission" date="2013-04" db="EMBL/GenBank/DDBJ databases">
        <authorList>
            <person name="Qu J."/>
            <person name="Murali S.C."/>
            <person name="Bandaranaike D."/>
            <person name="Bellair M."/>
            <person name="Blankenburg K."/>
            <person name="Chao H."/>
            <person name="Dinh H."/>
            <person name="Doddapaneni H."/>
            <person name="Downs B."/>
            <person name="Dugan-Rocha S."/>
            <person name="Elkadiri S."/>
            <person name="Gnanaolivu R.D."/>
            <person name="Hernandez B."/>
            <person name="Javaid M."/>
            <person name="Jayaseelan J.C."/>
            <person name="Lee S."/>
            <person name="Li M."/>
            <person name="Ming W."/>
            <person name="Munidasa M."/>
            <person name="Muniz J."/>
            <person name="Nguyen L."/>
            <person name="Ongeri F."/>
            <person name="Osuji N."/>
            <person name="Pu L.-L."/>
            <person name="Puazo M."/>
            <person name="Qu C."/>
            <person name="Quiroz J."/>
            <person name="Raj R."/>
            <person name="Weissenberger G."/>
            <person name="Xin Y."/>
            <person name="Zou X."/>
            <person name="Han Y."/>
            <person name="Richards S."/>
            <person name="Worley K."/>
            <person name="Muzny D."/>
            <person name="Gibbs R."/>
        </authorList>
    </citation>
    <scope>NUCLEOTIDE SEQUENCE</scope>
    <source>
        <strain evidence="4">Sampled in the wild</strain>
    </source>
</reference>
<keyword evidence="2" id="KW-0067">ATP-binding</keyword>
<dbReference type="AlphaFoldDB" id="A0A8K0NZC3"/>
<dbReference type="Pfam" id="PF09336">
    <property type="entry name" value="Vps4_C"/>
    <property type="match status" value="1"/>
</dbReference>
<dbReference type="InterPro" id="IPR015415">
    <property type="entry name" value="Spast_Vps4_C"/>
</dbReference>
<evidence type="ECO:0000259" key="3">
    <source>
        <dbReference type="Pfam" id="PF09336"/>
    </source>
</evidence>
<proteinExistence type="predicted"/>
<organism evidence="4 5">
    <name type="scientific">Ladona fulva</name>
    <name type="common">Scarce chaser dragonfly</name>
    <name type="synonym">Libellula fulva</name>
    <dbReference type="NCBI Taxonomy" id="123851"/>
    <lineage>
        <taxon>Eukaryota</taxon>
        <taxon>Metazoa</taxon>
        <taxon>Ecdysozoa</taxon>
        <taxon>Arthropoda</taxon>
        <taxon>Hexapoda</taxon>
        <taxon>Insecta</taxon>
        <taxon>Pterygota</taxon>
        <taxon>Palaeoptera</taxon>
        <taxon>Odonata</taxon>
        <taxon>Epiprocta</taxon>
        <taxon>Anisoptera</taxon>
        <taxon>Libelluloidea</taxon>
        <taxon>Libellulidae</taxon>
        <taxon>Ladona</taxon>
    </lineage>
</organism>